<evidence type="ECO:0008006" key="5">
    <source>
        <dbReference type="Google" id="ProtNLM"/>
    </source>
</evidence>
<proteinExistence type="predicted"/>
<sequence>MNLFRKRATVALAAALALSAGIVGGAAPAQAEEAQPLPDIERPTAGSGGSLMLNPKNCKKLKSESDKIAEQWQQAVTEGDFYTANQLRVDYTNVTVSWAQCLQAANRLLLSS</sequence>
<evidence type="ECO:0000313" key="4">
    <source>
        <dbReference type="Proteomes" id="UP000249451"/>
    </source>
</evidence>
<feature type="signal peptide" evidence="2">
    <location>
        <begin position="1"/>
        <end position="31"/>
    </location>
</feature>
<keyword evidence="2" id="KW-0732">Signal</keyword>
<dbReference type="AlphaFoldDB" id="A0A2W5BA97"/>
<comment type="caution">
    <text evidence="3">The sequence shown here is derived from an EMBL/GenBank/DDBJ whole genome shotgun (WGS) entry which is preliminary data.</text>
</comment>
<gene>
    <name evidence="3" type="ORF">DI609_00575</name>
</gene>
<name>A0A2W5BA97_9CORY</name>
<dbReference type="EMBL" id="QFNY01000006">
    <property type="protein sequence ID" value="PZP03711.1"/>
    <property type="molecule type" value="Genomic_DNA"/>
</dbReference>
<evidence type="ECO:0000256" key="2">
    <source>
        <dbReference type="SAM" id="SignalP"/>
    </source>
</evidence>
<evidence type="ECO:0000313" key="3">
    <source>
        <dbReference type="EMBL" id="PZP03711.1"/>
    </source>
</evidence>
<protein>
    <recommendedName>
        <fullName evidence="5">Secreted protein</fullName>
    </recommendedName>
</protein>
<dbReference type="Proteomes" id="UP000249451">
    <property type="component" value="Unassembled WGS sequence"/>
</dbReference>
<reference evidence="3 4" key="1">
    <citation type="submission" date="2017-11" db="EMBL/GenBank/DDBJ databases">
        <title>Infants hospitalized years apart are colonized by the same room-sourced microbial strains.</title>
        <authorList>
            <person name="Brooks B."/>
            <person name="Olm M.R."/>
            <person name="Firek B.A."/>
            <person name="Baker R."/>
            <person name="Thomas B.C."/>
            <person name="Morowitz M.J."/>
            <person name="Banfield J.F."/>
        </authorList>
    </citation>
    <scope>NUCLEOTIDE SEQUENCE [LARGE SCALE GENOMIC DNA]</scope>
    <source>
        <strain evidence="3">S2_012_000_R3_87</strain>
    </source>
</reference>
<evidence type="ECO:0000256" key="1">
    <source>
        <dbReference type="SAM" id="MobiDB-lite"/>
    </source>
</evidence>
<accession>A0A2W5BA97</accession>
<organism evidence="3 4">
    <name type="scientific">Corynebacterium urealyticum</name>
    <dbReference type="NCBI Taxonomy" id="43771"/>
    <lineage>
        <taxon>Bacteria</taxon>
        <taxon>Bacillati</taxon>
        <taxon>Actinomycetota</taxon>
        <taxon>Actinomycetes</taxon>
        <taxon>Mycobacteriales</taxon>
        <taxon>Corynebacteriaceae</taxon>
        <taxon>Corynebacterium</taxon>
    </lineage>
</organism>
<feature type="region of interest" description="Disordered" evidence="1">
    <location>
        <begin position="29"/>
        <end position="53"/>
    </location>
</feature>
<feature type="chain" id="PRO_5016087250" description="Secreted protein" evidence="2">
    <location>
        <begin position="32"/>
        <end position="112"/>
    </location>
</feature>